<evidence type="ECO:0000259" key="7">
    <source>
        <dbReference type="PROSITE" id="PS50841"/>
    </source>
</evidence>
<evidence type="ECO:0000256" key="1">
    <source>
        <dbReference type="ARBA" id="ARBA00004496"/>
    </source>
</evidence>
<feature type="domain" description="RGS" evidence="6">
    <location>
        <begin position="22"/>
        <end position="136"/>
    </location>
</feature>
<dbReference type="SMART" id="SM00315">
    <property type="entry name" value="RGS"/>
    <property type="match status" value="1"/>
</dbReference>
<dbReference type="InterPro" id="IPR016137">
    <property type="entry name" value="RGS"/>
</dbReference>
<gene>
    <name evidence="8" type="ORF">WR25_09879</name>
</gene>
<evidence type="ECO:0000256" key="5">
    <source>
        <dbReference type="SAM" id="MobiDB-lite"/>
    </source>
</evidence>
<proteinExistence type="predicted"/>
<dbReference type="GO" id="GO:0030877">
    <property type="term" value="C:beta-catenin destruction complex"/>
    <property type="evidence" value="ECO:0007669"/>
    <property type="project" value="TreeGrafter"/>
</dbReference>
<feature type="compositionally biased region" description="Polar residues" evidence="5">
    <location>
        <begin position="478"/>
        <end position="487"/>
    </location>
</feature>
<dbReference type="Gene3D" id="1.10.167.10">
    <property type="entry name" value="Regulator of G-protein Signalling 4, domain 2"/>
    <property type="match status" value="1"/>
</dbReference>
<dbReference type="AlphaFoldDB" id="A0A2A2LHC7"/>
<keyword evidence="2" id="KW-0963">Cytoplasm</keyword>
<dbReference type="Pfam" id="PF00778">
    <property type="entry name" value="DIX"/>
    <property type="match status" value="1"/>
</dbReference>
<feature type="domain" description="DIX" evidence="7">
    <location>
        <begin position="544"/>
        <end position="630"/>
    </location>
</feature>
<dbReference type="InterPro" id="IPR038207">
    <property type="entry name" value="DIX_dom_sf"/>
</dbReference>
<dbReference type="STRING" id="2018661.A0A2A2LHC7"/>
<dbReference type="GO" id="GO:0032436">
    <property type="term" value="P:positive regulation of proteasomal ubiquitin-dependent protein catabolic process"/>
    <property type="evidence" value="ECO:0007669"/>
    <property type="project" value="TreeGrafter"/>
</dbReference>
<dbReference type="Proteomes" id="UP000218231">
    <property type="component" value="Unassembled WGS sequence"/>
</dbReference>
<keyword evidence="9" id="KW-1185">Reference proteome</keyword>
<dbReference type="SUPFAM" id="SSF54236">
    <property type="entry name" value="Ubiquitin-like"/>
    <property type="match status" value="1"/>
</dbReference>
<dbReference type="PANTHER" id="PTHR46102:SF2">
    <property type="entry name" value="AXIN"/>
    <property type="match status" value="1"/>
</dbReference>
<feature type="region of interest" description="Disordered" evidence="5">
    <location>
        <begin position="237"/>
        <end position="257"/>
    </location>
</feature>
<dbReference type="PROSITE" id="PS50841">
    <property type="entry name" value="DIX"/>
    <property type="match status" value="1"/>
</dbReference>
<feature type="region of interest" description="Disordered" evidence="5">
    <location>
        <begin position="458"/>
        <end position="487"/>
    </location>
</feature>
<dbReference type="GO" id="GO:0008013">
    <property type="term" value="F:beta-catenin binding"/>
    <property type="evidence" value="ECO:0007669"/>
    <property type="project" value="TreeGrafter"/>
</dbReference>
<feature type="region of interest" description="Disordered" evidence="5">
    <location>
        <begin position="158"/>
        <end position="189"/>
    </location>
</feature>
<evidence type="ECO:0000259" key="6">
    <source>
        <dbReference type="PROSITE" id="PS50132"/>
    </source>
</evidence>
<dbReference type="GO" id="GO:0031625">
    <property type="term" value="F:ubiquitin protein ligase binding"/>
    <property type="evidence" value="ECO:0007669"/>
    <property type="project" value="TreeGrafter"/>
</dbReference>
<evidence type="ECO:0000313" key="8">
    <source>
        <dbReference type="EMBL" id="PAV85545.1"/>
    </source>
</evidence>
<dbReference type="GO" id="GO:0016055">
    <property type="term" value="P:Wnt signaling pathway"/>
    <property type="evidence" value="ECO:0007669"/>
    <property type="project" value="UniProtKB-KW"/>
</dbReference>
<dbReference type="SUPFAM" id="SSF48097">
    <property type="entry name" value="Regulator of G-protein signaling, RGS"/>
    <property type="match status" value="1"/>
</dbReference>
<reference evidence="8 9" key="1">
    <citation type="journal article" date="2017" name="Curr. Biol.">
        <title>Genome architecture and evolution of a unichromosomal asexual nematode.</title>
        <authorList>
            <person name="Fradin H."/>
            <person name="Zegar C."/>
            <person name="Gutwein M."/>
            <person name="Lucas J."/>
            <person name="Kovtun M."/>
            <person name="Corcoran D."/>
            <person name="Baugh L.R."/>
            <person name="Kiontke K."/>
            <person name="Gunsalus K."/>
            <person name="Fitch D.H."/>
            <person name="Piano F."/>
        </authorList>
    </citation>
    <scope>NUCLEOTIDE SEQUENCE [LARGE SCALE GENOMIC DNA]</scope>
    <source>
        <strain evidence="8">PF1309</strain>
    </source>
</reference>
<dbReference type="Gene3D" id="2.40.240.130">
    <property type="match status" value="1"/>
</dbReference>
<feature type="compositionally biased region" description="Low complexity" evidence="5">
    <location>
        <begin position="237"/>
        <end position="252"/>
    </location>
</feature>
<dbReference type="GO" id="GO:0005634">
    <property type="term" value="C:nucleus"/>
    <property type="evidence" value="ECO:0007669"/>
    <property type="project" value="TreeGrafter"/>
</dbReference>
<protein>
    <recommendedName>
        <fullName evidence="10">DIX domain-containing protein</fullName>
    </recommendedName>
</protein>
<evidence type="ECO:0008006" key="10">
    <source>
        <dbReference type="Google" id="ProtNLM"/>
    </source>
</evidence>
<dbReference type="GO" id="GO:0019901">
    <property type="term" value="F:protein kinase binding"/>
    <property type="evidence" value="ECO:0007669"/>
    <property type="project" value="TreeGrafter"/>
</dbReference>
<sequence>MTSSEDWGRKPPPGNNLWWPRRLEYVLNDRPALDAFRKWLERESQPEAIDLYYAIKAYTKLVEQGKREAVPLAETIYGKFLSSQSPNCCHFIPTKLRQEVGQIIRSFPQNLPLSGFPPSNLFHSIAQPIDAYLRSQHDAFTRSDEFIEAFNEYDENIYSMPGPSNTNTERRRSSSGFTKKASSLPPTGGMVLTQEALKKSQQDRQYMLGESTLERMYPTPMALRQPYVCHATTSQNDSAVSSSFSSDANSHSRSQRHHLRSIKEEHLRNNTHTYAIPRVEHAQKESKQYDHSTVEGRQNFADDLTKRLNKLIRKIMDNDRTQNYIRDIVDKQGNARDVIMTADAMEVTADDEDDVEKYLERMRETDSLKASAHRTPKYPAPISPGTFSPDLDLLANTIQNIVIDDMPSGFCNEMVQAQPQAVNLGSVVGGESTLKHNNFMSNSTGPTFSAMRYTNLNNFAPPPRPPRNGFNIHADRPSGSSMYSNSKCSSEKAYESSGIGSMAPSNYSFLTDGSASLPRSTQYPLPTTRRAASSSSSTPRRHRKNYSLTLQYKDSNGVPYVAHVEHPSGNLTLKEFRRHFSISSSMNPKFYFKSECEDGSAPYQLELICDDSAVLPVFQGKISAEVKYYSGS</sequence>
<dbReference type="InterPro" id="IPR029071">
    <property type="entry name" value="Ubiquitin-like_domsf"/>
</dbReference>
<evidence type="ECO:0000256" key="4">
    <source>
        <dbReference type="PROSITE-ProRule" id="PRU00069"/>
    </source>
</evidence>
<accession>A0A2A2LHC7</accession>
<dbReference type="GO" id="GO:0090090">
    <property type="term" value="P:negative regulation of canonical Wnt signaling pathway"/>
    <property type="evidence" value="ECO:0007669"/>
    <property type="project" value="InterPro"/>
</dbReference>
<dbReference type="GO" id="GO:0005886">
    <property type="term" value="C:plasma membrane"/>
    <property type="evidence" value="ECO:0007669"/>
    <property type="project" value="TreeGrafter"/>
</dbReference>
<feature type="region of interest" description="Disordered" evidence="5">
    <location>
        <begin position="518"/>
        <end position="545"/>
    </location>
</feature>
<evidence type="ECO:0000256" key="2">
    <source>
        <dbReference type="ARBA" id="ARBA00022490"/>
    </source>
</evidence>
<dbReference type="EMBL" id="LIAE01006761">
    <property type="protein sequence ID" value="PAV85545.1"/>
    <property type="molecule type" value="Genomic_DNA"/>
</dbReference>
<dbReference type="GO" id="GO:0048468">
    <property type="term" value="P:cell development"/>
    <property type="evidence" value="ECO:0007669"/>
    <property type="project" value="TreeGrafter"/>
</dbReference>
<comment type="caution">
    <text evidence="8">The sequence shown here is derived from an EMBL/GenBank/DDBJ whole genome shotgun (WGS) entry which is preliminary data.</text>
</comment>
<dbReference type="GO" id="GO:0005737">
    <property type="term" value="C:cytoplasm"/>
    <property type="evidence" value="ECO:0007669"/>
    <property type="project" value="UniProtKB-SubCell"/>
</dbReference>
<keyword evidence="3 4" id="KW-0879">Wnt signaling pathway</keyword>
<evidence type="ECO:0000313" key="9">
    <source>
        <dbReference type="Proteomes" id="UP000218231"/>
    </source>
</evidence>
<feature type="compositionally biased region" description="Low complexity" evidence="5">
    <location>
        <begin position="526"/>
        <end position="538"/>
    </location>
</feature>
<dbReference type="GO" id="GO:0060090">
    <property type="term" value="F:molecular adaptor activity"/>
    <property type="evidence" value="ECO:0007669"/>
    <property type="project" value="TreeGrafter"/>
</dbReference>
<dbReference type="PANTHER" id="PTHR46102">
    <property type="entry name" value="AXIN"/>
    <property type="match status" value="1"/>
</dbReference>
<dbReference type="OrthoDB" id="10007451at2759"/>
<dbReference type="InterPro" id="IPR043581">
    <property type="entry name" value="Axin-like"/>
</dbReference>
<feature type="compositionally biased region" description="Polar residues" evidence="5">
    <location>
        <begin position="176"/>
        <end position="185"/>
    </location>
</feature>
<dbReference type="PROSITE" id="PS50132">
    <property type="entry name" value="RGS"/>
    <property type="match status" value="1"/>
</dbReference>
<dbReference type="InterPro" id="IPR036305">
    <property type="entry name" value="RGS_sf"/>
</dbReference>
<comment type="subcellular location">
    <subcellularLocation>
        <location evidence="1">Cytoplasm</location>
    </subcellularLocation>
</comment>
<dbReference type="InterPro" id="IPR044926">
    <property type="entry name" value="RGS_subdomain_2"/>
</dbReference>
<dbReference type="Pfam" id="PF00615">
    <property type="entry name" value="RGS"/>
    <property type="match status" value="1"/>
</dbReference>
<evidence type="ECO:0000256" key="3">
    <source>
        <dbReference type="ARBA" id="ARBA00022687"/>
    </source>
</evidence>
<name>A0A2A2LHC7_9BILA</name>
<dbReference type="InterPro" id="IPR001158">
    <property type="entry name" value="DIX"/>
</dbReference>
<organism evidence="8 9">
    <name type="scientific">Diploscapter pachys</name>
    <dbReference type="NCBI Taxonomy" id="2018661"/>
    <lineage>
        <taxon>Eukaryota</taxon>
        <taxon>Metazoa</taxon>
        <taxon>Ecdysozoa</taxon>
        <taxon>Nematoda</taxon>
        <taxon>Chromadorea</taxon>
        <taxon>Rhabditida</taxon>
        <taxon>Rhabditina</taxon>
        <taxon>Rhabditomorpha</taxon>
        <taxon>Rhabditoidea</taxon>
        <taxon>Rhabditidae</taxon>
        <taxon>Diploscapter</taxon>
    </lineage>
</organism>